<dbReference type="InterPro" id="IPR011989">
    <property type="entry name" value="ARM-like"/>
</dbReference>
<dbReference type="InterPro" id="IPR024395">
    <property type="entry name" value="CLASP_N_dom"/>
</dbReference>
<evidence type="ECO:0000313" key="3">
    <source>
        <dbReference type="EMBL" id="TMW56635.1"/>
    </source>
</evidence>
<dbReference type="Pfam" id="PF12348">
    <property type="entry name" value="CLASP_N"/>
    <property type="match status" value="2"/>
</dbReference>
<reference evidence="3" key="1">
    <citation type="submission" date="2019-03" db="EMBL/GenBank/DDBJ databases">
        <title>Long read genome sequence of the mycoparasitic Pythium oligandrum ATCC 38472 isolated from sugarbeet rhizosphere.</title>
        <authorList>
            <person name="Gaulin E."/>
        </authorList>
    </citation>
    <scope>NUCLEOTIDE SEQUENCE</scope>
    <source>
        <strain evidence="3">ATCC 38472_TT</strain>
    </source>
</reference>
<comment type="caution">
    <text evidence="3">The sequence shown here is derived from an EMBL/GenBank/DDBJ whole genome shotgun (WGS) entry which is preliminary data.</text>
</comment>
<accession>A0A8K1C562</accession>
<dbReference type="PANTHER" id="PTHR21567">
    <property type="entry name" value="CLASP"/>
    <property type="match status" value="1"/>
</dbReference>
<dbReference type="PANTHER" id="PTHR21567:SF87">
    <property type="entry name" value="CRESCERIN-LIKE PROTEIN CHE-12"/>
    <property type="match status" value="1"/>
</dbReference>
<dbReference type="SMART" id="SM01349">
    <property type="entry name" value="TOG"/>
    <property type="match status" value="3"/>
</dbReference>
<name>A0A8K1C562_PYTOL</name>
<feature type="domain" description="TOG" evidence="2">
    <location>
        <begin position="267"/>
        <end position="535"/>
    </location>
</feature>
<feature type="domain" description="TOG" evidence="2">
    <location>
        <begin position="1164"/>
        <end position="1393"/>
    </location>
</feature>
<feature type="compositionally biased region" description="Basic and acidic residues" evidence="1">
    <location>
        <begin position="691"/>
        <end position="701"/>
    </location>
</feature>
<feature type="compositionally biased region" description="Basic residues" evidence="1">
    <location>
        <begin position="654"/>
        <end position="666"/>
    </location>
</feature>
<feature type="compositionally biased region" description="Low complexity" evidence="1">
    <location>
        <begin position="1136"/>
        <end position="1166"/>
    </location>
</feature>
<protein>
    <recommendedName>
        <fullName evidence="2">TOG domain-containing protein</fullName>
    </recommendedName>
</protein>
<dbReference type="GO" id="GO:0000226">
    <property type="term" value="P:microtubule cytoskeleton organization"/>
    <property type="evidence" value="ECO:0007669"/>
    <property type="project" value="TreeGrafter"/>
</dbReference>
<dbReference type="Proteomes" id="UP000794436">
    <property type="component" value="Unassembled WGS sequence"/>
</dbReference>
<feature type="region of interest" description="Disordered" evidence="1">
    <location>
        <begin position="604"/>
        <end position="718"/>
    </location>
</feature>
<evidence type="ECO:0000259" key="2">
    <source>
        <dbReference type="SMART" id="SM01349"/>
    </source>
</evidence>
<proteinExistence type="predicted"/>
<feature type="compositionally biased region" description="Basic and acidic residues" evidence="1">
    <location>
        <begin position="604"/>
        <end position="618"/>
    </location>
</feature>
<organism evidence="3 4">
    <name type="scientific">Pythium oligandrum</name>
    <name type="common">Mycoparasitic fungus</name>
    <dbReference type="NCBI Taxonomy" id="41045"/>
    <lineage>
        <taxon>Eukaryota</taxon>
        <taxon>Sar</taxon>
        <taxon>Stramenopiles</taxon>
        <taxon>Oomycota</taxon>
        <taxon>Peronosporomycetes</taxon>
        <taxon>Pythiales</taxon>
        <taxon>Pythiaceae</taxon>
        <taxon>Pythium</taxon>
    </lineage>
</organism>
<evidence type="ECO:0000256" key="1">
    <source>
        <dbReference type="SAM" id="MobiDB-lite"/>
    </source>
</evidence>
<dbReference type="Gene3D" id="1.25.10.10">
    <property type="entry name" value="Leucine-rich Repeat Variant"/>
    <property type="match status" value="4"/>
</dbReference>
<keyword evidence="4" id="KW-1185">Reference proteome</keyword>
<feature type="region of interest" description="Disordered" evidence="1">
    <location>
        <begin position="782"/>
        <end position="803"/>
    </location>
</feature>
<dbReference type="InterPro" id="IPR034085">
    <property type="entry name" value="TOG"/>
</dbReference>
<dbReference type="InterPro" id="IPR016024">
    <property type="entry name" value="ARM-type_fold"/>
</dbReference>
<dbReference type="OrthoDB" id="63891at2759"/>
<dbReference type="GO" id="GO:0005881">
    <property type="term" value="C:cytoplasmic microtubule"/>
    <property type="evidence" value="ECO:0007669"/>
    <property type="project" value="TreeGrafter"/>
</dbReference>
<feature type="region of interest" description="Disordered" evidence="1">
    <location>
        <begin position="545"/>
        <end position="571"/>
    </location>
</feature>
<gene>
    <name evidence="3" type="ORF">Poli38472_006645</name>
</gene>
<feature type="region of interest" description="Disordered" evidence="1">
    <location>
        <begin position="844"/>
        <end position="877"/>
    </location>
</feature>
<dbReference type="EMBL" id="SPLM01000145">
    <property type="protein sequence ID" value="TMW56635.1"/>
    <property type="molecule type" value="Genomic_DNA"/>
</dbReference>
<evidence type="ECO:0000313" key="4">
    <source>
        <dbReference type="Proteomes" id="UP000794436"/>
    </source>
</evidence>
<dbReference type="SUPFAM" id="SSF48371">
    <property type="entry name" value="ARM repeat"/>
    <property type="match status" value="1"/>
</dbReference>
<dbReference type="GO" id="GO:0008017">
    <property type="term" value="F:microtubule binding"/>
    <property type="evidence" value="ECO:0007669"/>
    <property type="project" value="TreeGrafter"/>
</dbReference>
<feature type="region of interest" description="Disordered" evidence="1">
    <location>
        <begin position="1117"/>
        <end position="1166"/>
    </location>
</feature>
<feature type="domain" description="TOG" evidence="2">
    <location>
        <begin position="886"/>
        <end position="1115"/>
    </location>
</feature>
<sequence length="1393" mass="154104">MDGSVDTLVYQLEDDDPSVRWATLQKLRKLAAVERTHLPVRNHRRFLHCVRRRLSDEDSQIATEAMRLLVDVLGVLGDDVEQIHASILPHVVVKLPYYSHEEATTELHEDAFQVFRKYVNVANDLSGALDVLMNQGLGHGHARVREAALIAIMRLQEERYGRKSGGRKGARVDKALFISLTQAIVPALEDPEEQVVVAAEEAIAKLQFYWGDDFPQVMQYLSSEDKATLKEHQPHIHDFLSAASASIVSASVTASQVLRLRASLPVMPPTEEPTLCFGFVPNDAVEALSRNAGNTNAEWKKRTAAVEKLYAAAKQVDVVSIIEACDDQEWTKLLEICRGLLQDIDIHLVKRSLQILRLLWVKLSQYAGQEVCEGLYDTFVRYLLGSFVETAANFAEDEELSGHTSAMLLAMFKTADLTAVCDALVTSLEHRRLQIREEALKIWIVSLLVVQEREYPIDMDALKHPRTLQLLGRVLGDGSSRVRRVAIETSAVLASITRTDLVGMLEDHLDDFTLERIDLDLLYTRLRRQQMPRLLENGRLEVPDIADVTDPSQKSGSRAPKHRETTASRGQITETLLNGVSEMQDMASQRMINPLRESKQIVKLQREPDRLGPKHDITRNNQETGVVSPRVESERVDPRQSSAPTEPVQDKLAALKRKAEKLKKSSSSRNMNSRPDEMTIDTARSQYNPQEGDHSSTKEDPIPQSYSSPERPWPTHKAEFEGDAGHFAHELAKPTRQSVRDSAQAFVPPDDRPIRPLNTNYDQVFDSSATAISAKQAKREPAVLSTATRKRQDAKAYQEPTPEPVAEIAVEDSAAYEEQSPKRASARPISLATRKRMEARAKVEQLDQITETAPQKDDKASIAGRRSSLPSAPATKTDATRYLEPHELKPLPNAKQDAAKIVQTLQNEDWEVVFEGLNLVRRLAAHHTKFLEENLHAVVKEIVAQVPNLRSSVSKNALLALESMCAAYGKLLDADVDRILAILLKRCTDSNTFVCESASTAINAVITHCSTSRVVSAVSTHITSRANPIRREVARAIHHVILSLGDQIQQSKELGMIMSLVGKCLEDSSNDVRDVAKLSIGCLLADLRMDSERVKKLLPSALHPRVDQLVVARKVTTTRQPNTLSRAPVRREIEPSKATSTAVTTKSQSDSEAAKPGKAPAARRMAPTLDNDALDALVKKLESSNWKDRFDALQDMTVFIASNSCPLCESGKLHTVFDSLTKRMEDGNAKVSTLALEVLPGVIATLGNGIEMVLSMFVPALAKGLAASNAKQAALAHAALQTLCASVEARLLCQHIAAIARHANSRVKPTLLEVLEQLAGQGDDKTQYALTRYVLPVALEQLKDAKSEVQGINKRLLRTLHQTLGASAFQTATGKLSGAQQEKLTAILNERGR</sequence>